<sequence length="85" mass="9787">MKHYIPATIIAALVYFCMSFFSDLWFEETMRTTLALVLWSLLKTAIFAGLFHVIHGFLGKLFGFYDYDPELDAPRNTTSEDKNNA</sequence>
<protein>
    <submittedName>
        <fullName evidence="2">Uncharacterized protein</fullName>
    </submittedName>
</protein>
<keyword evidence="3" id="KW-1185">Reference proteome</keyword>
<evidence type="ECO:0000313" key="3">
    <source>
        <dbReference type="Proteomes" id="UP000500791"/>
    </source>
</evidence>
<dbReference type="AlphaFoldDB" id="A0A6G7VMR0"/>
<dbReference type="EMBL" id="CP049811">
    <property type="protein sequence ID" value="QIK41138.1"/>
    <property type="molecule type" value="Genomic_DNA"/>
</dbReference>
<accession>A0A6G7VMR0</accession>
<evidence type="ECO:0000313" key="2">
    <source>
        <dbReference type="EMBL" id="QIK41138.1"/>
    </source>
</evidence>
<dbReference type="Proteomes" id="UP000500791">
    <property type="component" value="Chromosome"/>
</dbReference>
<feature type="transmembrane region" description="Helical" evidence="1">
    <location>
        <begin position="33"/>
        <end position="58"/>
    </location>
</feature>
<proteinExistence type="predicted"/>
<feature type="transmembrane region" description="Helical" evidence="1">
    <location>
        <begin position="6"/>
        <end position="26"/>
    </location>
</feature>
<organism evidence="2 3">
    <name type="scientific">Pontivivens nitratireducens</name>
    <dbReference type="NCBI Taxonomy" id="2758038"/>
    <lineage>
        <taxon>Bacteria</taxon>
        <taxon>Pseudomonadati</taxon>
        <taxon>Pseudomonadota</taxon>
        <taxon>Alphaproteobacteria</taxon>
        <taxon>Rhodobacterales</taxon>
        <taxon>Paracoccaceae</taxon>
        <taxon>Pontivivens</taxon>
    </lineage>
</organism>
<gene>
    <name evidence="2" type="ORF">G8E03_10380</name>
</gene>
<dbReference type="RefSeq" id="WP_166191344.1">
    <property type="nucleotide sequence ID" value="NZ_CP049811.1"/>
</dbReference>
<dbReference type="KEGG" id="mon:G8E03_10380"/>
<keyword evidence="1" id="KW-1133">Transmembrane helix</keyword>
<keyword evidence="1" id="KW-0472">Membrane</keyword>
<keyword evidence="1" id="KW-0812">Transmembrane</keyword>
<reference evidence="2 3" key="1">
    <citation type="submission" date="2020-03" db="EMBL/GenBank/DDBJ databases">
        <title>Complete genome sequence of Monaibacterium sp. ALG8 with diverse plasmids.</title>
        <authorList>
            <person name="Sun C."/>
        </authorList>
    </citation>
    <scope>NUCLEOTIDE SEQUENCE [LARGE SCALE GENOMIC DNA]</scope>
    <source>
        <strain evidence="2 3">ALG8</strain>
    </source>
</reference>
<name>A0A6G7VMR0_9RHOB</name>
<evidence type="ECO:0000256" key="1">
    <source>
        <dbReference type="SAM" id="Phobius"/>
    </source>
</evidence>